<organism evidence="1 2">
    <name type="scientific">Aphis craccivora</name>
    <name type="common">Cowpea aphid</name>
    <dbReference type="NCBI Taxonomy" id="307492"/>
    <lineage>
        <taxon>Eukaryota</taxon>
        <taxon>Metazoa</taxon>
        <taxon>Ecdysozoa</taxon>
        <taxon>Arthropoda</taxon>
        <taxon>Hexapoda</taxon>
        <taxon>Insecta</taxon>
        <taxon>Pterygota</taxon>
        <taxon>Neoptera</taxon>
        <taxon>Paraneoptera</taxon>
        <taxon>Hemiptera</taxon>
        <taxon>Sternorrhyncha</taxon>
        <taxon>Aphidomorpha</taxon>
        <taxon>Aphidoidea</taxon>
        <taxon>Aphididae</taxon>
        <taxon>Aphidini</taxon>
        <taxon>Aphis</taxon>
        <taxon>Aphis</taxon>
    </lineage>
</organism>
<keyword evidence="2" id="KW-1185">Reference proteome</keyword>
<sequence>MLPALAFVPQEDVIKSFETLIETNYFSTNEELLTPLIDYFENLPQTNKSVEGWHNCFSSMLNSSIHPSIWKFITSLQKEDVSID</sequence>
<dbReference type="Proteomes" id="UP000478052">
    <property type="component" value="Unassembled WGS sequence"/>
</dbReference>
<dbReference type="AlphaFoldDB" id="A0A6G0YUX8"/>
<protein>
    <recommendedName>
        <fullName evidence="3">MULE domain-containing protein</fullName>
    </recommendedName>
</protein>
<feature type="non-terminal residue" evidence="1">
    <location>
        <position position="84"/>
    </location>
</feature>
<evidence type="ECO:0000313" key="2">
    <source>
        <dbReference type="Proteomes" id="UP000478052"/>
    </source>
</evidence>
<name>A0A6G0YUX8_APHCR</name>
<reference evidence="1 2" key="1">
    <citation type="submission" date="2019-08" db="EMBL/GenBank/DDBJ databases">
        <title>Whole genome of Aphis craccivora.</title>
        <authorList>
            <person name="Voronova N.V."/>
            <person name="Shulinski R.S."/>
            <person name="Bandarenka Y.V."/>
            <person name="Zhorov D.G."/>
            <person name="Warner D."/>
        </authorList>
    </citation>
    <scope>NUCLEOTIDE SEQUENCE [LARGE SCALE GENOMIC DNA]</scope>
    <source>
        <strain evidence="1">180601</strain>
        <tissue evidence="1">Whole Body</tissue>
    </source>
</reference>
<accession>A0A6G0YUX8</accession>
<dbReference type="EMBL" id="VUJU01002341">
    <property type="protein sequence ID" value="KAF0761615.1"/>
    <property type="molecule type" value="Genomic_DNA"/>
</dbReference>
<proteinExistence type="predicted"/>
<evidence type="ECO:0000313" key="1">
    <source>
        <dbReference type="EMBL" id="KAF0761615.1"/>
    </source>
</evidence>
<dbReference type="OrthoDB" id="6590017at2759"/>
<comment type="caution">
    <text evidence="1">The sequence shown here is derived from an EMBL/GenBank/DDBJ whole genome shotgun (WGS) entry which is preliminary data.</text>
</comment>
<evidence type="ECO:0008006" key="3">
    <source>
        <dbReference type="Google" id="ProtNLM"/>
    </source>
</evidence>
<gene>
    <name evidence="1" type="ORF">FWK35_00021416</name>
</gene>